<dbReference type="Gene3D" id="3.40.50.150">
    <property type="entry name" value="Vaccinia Virus protein VP39"/>
    <property type="match status" value="1"/>
</dbReference>
<dbReference type="SUPFAM" id="SSF53335">
    <property type="entry name" value="S-adenosyl-L-methionine-dependent methyltransferases"/>
    <property type="match status" value="1"/>
</dbReference>
<keyword evidence="2" id="KW-0808">Transferase</keyword>
<evidence type="ECO:0000256" key="1">
    <source>
        <dbReference type="ARBA" id="ARBA00005179"/>
    </source>
</evidence>
<dbReference type="KEGG" id="gsl:Gasu_45120"/>
<dbReference type="InterPro" id="IPR051654">
    <property type="entry name" value="Meroterpenoid_MTases"/>
</dbReference>
<keyword evidence="3" id="KW-0949">S-adenosyl-L-methionine</keyword>
<dbReference type="GeneID" id="17086883"/>
<evidence type="ECO:0000313" key="6">
    <source>
        <dbReference type="Proteomes" id="UP000030680"/>
    </source>
</evidence>
<dbReference type="AlphaFoldDB" id="M2XWL6"/>
<reference evidence="6" key="1">
    <citation type="journal article" date="2013" name="Science">
        <title>Gene transfer from bacteria and archaea facilitated evolution of an extremophilic eukaryote.</title>
        <authorList>
            <person name="Schonknecht G."/>
            <person name="Chen W.H."/>
            <person name="Ternes C.M."/>
            <person name="Barbier G.G."/>
            <person name="Shrestha R.P."/>
            <person name="Stanke M."/>
            <person name="Brautigam A."/>
            <person name="Baker B.J."/>
            <person name="Banfield J.F."/>
            <person name="Garavito R.M."/>
            <person name="Carr K."/>
            <person name="Wilkerson C."/>
            <person name="Rensing S.A."/>
            <person name="Gagneul D."/>
            <person name="Dickenson N.E."/>
            <person name="Oesterhelt C."/>
            <person name="Lercher M.J."/>
            <person name="Weber A.P."/>
        </authorList>
    </citation>
    <scope>NUCLEOTIDE SEQUENCE [LARGE SCALE GENOMIC DNA]</scope>
    <source>
        <strain evidence="6">074W</strain>
    </source>
</reference>
<organism evidence="5 6">
    <name type="scientific">Galdieria sulphuraria</name>
    <name type="common">Red alga</name>
    <dbReference type="NCBI Taxonomy" id="130081"/>
    <lineage>
        <taxon>Eukaryota</taxon>
        <taxon>Rhodophyta</taxon>
        <taxon>Bangiophyceae</taxon>
        <taxon>Galdieriales</taxon>
        <taxon>Galdieriaceae</taxon>
        <taxon>Galdieria</taxon>
    </lineage>
</organism>
<dbReference type="GO" id="GO:0016740">
    <property type="term" value="F:transferase activity"/>
    <property type="evidence" value="ECO:0007669"/>
    <property type="project" value="UniProtKB-KW"/>
</dbReference>
<dbReference type="Proteomes" id="UP000030680">
    <property type="component" value="Unassembled WGS sequence"/>
</dbReference>
<evidence type="ECO:0008006" key="7">
    <source>
        <dbReference type="Google" id="ProtNLM"/>
    </source>
</evidence>
<accession>M2XWL6</accession>
<dbReference type="RefSeq" id="XP_005704533.1">
    <property type="nucleotide sequence ID" value="XM_005704476.1"/>
</dbReference>
<comment type="pathway">
    <text evidence="1">Secondary metabolite biosynthesis.</text>
</comment>
<name>M2XWL6_GALSU</name>
<gene>
    <name evidence="5" type="ORF">Gasu_45120</name>
</gene>
<evidence type="ECO:0000256" key="2">
    <source>
        <dbReference type="ARBA" id="ARBA00022679"/>
    </source>
</evidence>
<comment type="similarity">
    <text evidence="4">Belongs to the class I-like SAM-binding methyltransferase superfamily.</text>
</comment>
<dbReference type="InterPro" id="IPR029063">
    <property type="entry name" value="SAM-dependent_MTases_sf"/>
</dbReference>
<evidence type="ECO:0000256" key="4">
    <source>
        <dbReference type="ARBA" id="ARBA00038314"/>
    </source>
</evidence>
<dbReference type="Pfam" id="PF13489">
    <property type="entry name" value="Methyltransf_23"/>
    <property type="match status" value="1"/>
</dbReference>
<evidence type="ECO:0000256" key="3">
    <source>
        <dbReference type="ARBA" id="ARBA00022691"/>
    </source>
</evidence>
<evidence type="ECO:0000313" key="5">
    <source>
        <dbReference type="EMBL" id="EME28013.1"/>
    </source>
</evidence>
<dbReference type="eggNOG" id="ENOG502S9MA">
    <property type="taxonomic scope" value="Eukaryota"/>
</dbReference>
<keyword evidence="6" id="KW-1185">Reference proteome</keyword>
<proteinExistence type="inferred from homology"/>
<dbReference type="PANTHER" id="PTHR35897:SF1">
    <property type="entry name" value="METHYLTRANSFERASE AUSD"/>
    <property type="match status" value="1"/>
</dbReference>
<dbReference type="OrthoDB" id="2094832at2759"/>
<protein>
    <recommendedName>
        <fullName evidence="7">Methyltransferase domain-containing protein</fullName>
    </recommendedName>
</protein>
<dbReference type="PANTHER" id="PTHR35897">
    <property type="entry name" value="METHYLTRANSFERASE AUSD"/>
    <property type="match status" value="1"/>
</dbReference>
<dbReference type="Gramene" id="EME28013">
    <property type="protein sequence ID" value="EME28013"/>
    <property type="gene ID" value="Gasu_45120"/>
</dbReference>
<dbReference type="EMBL" id="KB454525">
    <property type="protein sequence ID" value="EME28013.1"/>
    <property type="molecule type" value="Genomic_DNA"/>
</dbReference>
<sequence length="266" mass="29981">MAHSISVDERTKALFKGCSTEEILRRAQQVKEEAINKKGICYGCISQLYFLETHLYKNPFYEEYLQQHGGLKDKKVVDVGCCLGLDTRQMLLDGLEYQNLAAFDVSKDFISLGFQLFEETGSELASRFFAKSVLDTDLATFIQERYHLIPCDLVLVNSVLHSFDEALAKVAVENVASLLKADGCLLGYVPTKTDNPGQSSAGENGYRFYHTESSLQKLLEKNGFENIKVNTIPIEEMFPSFHPTQETGMEGRIDVTFFKANKKKTK</sequence>